<accession>A0A8J7HV65</accession>
<keyword evidence="3" id="KW-1185">Reference proteome</keyword>
<organism evidence="2 3">
    <name type="scientific">Amazonocrinis nigriterrae CENA67</name>
    <dbReference type="NCBI Taxonomy" id="2794033"/>
    <lineage>
        <taxon>Bacteria</taxon>
        <taxon>Bacillati</taxon>
        <taxon>Cyanobacteriota</taxon>
        <taxon>Cyanophyceae</taxon>
        <taxon>Nostocales</taxon>
        <taxon>Nostocaceae</taxon>
        <taxon>Amazonocrinis</taxon>
        <taxon>Amazonocrinis nigriterrae</taxon>
    </lineage>
</organism>
<gene>
    <name evidence="2" type="ORF">I8748_13485</name>
</gene>
<name>A0A8J7HV65_9NOST</name>
<keyword evidence="1" id="KW-1133">Transmembrane helix</keyword>
<dbReference type="AlphaFoldDB" id="A0A8J7HV65"/>
<proteinExistence type="predicted"/>
<evidence type="ECO:0000256" key="1">
    <source>
        <dbReference type="SAM" id="Phobius"/>
    </source>
</evidence>
<evidence type="ECO:0000313" key="2">
    <source>
        <dbReference type="EMBL" id="MBH8563184.1"/>
    </source>
</evidence>
<dbReference type="RefSeq" id="WP_198125074.1">
    <property type="nucleotide sequence ID" value="NZ_JAECZC010000021.1"/>
</dbReference>
<protein>
    <submittedName>
        <fullName evidence="2">Uncharacterized protein</fullName>
    </submittedName>
</protein>
<dbReference type="Proteomes" id="UP000632766">
    <property type="component" value="Unassembled WGS sequence"/>
</dbReference>
<comment type="caution">
    <text evidence="2">The sequence shown here is derived from an EMBL/GenBank/DDBJ whole genome shotgun (WGS) entry which is preliminary data.</text>
</comment>
<feature type="transmembrane region" description="Helical" evidence="1">
    <location>
        <begin position="31"/>
        <end position="54"/>
    </location>
</feature>
<sequence>MIKNLLAFIASIIFSFGTVILIKKLNLPPFTTFSVAICASHLLMMIAMIQHFIFRFNKDK</sequence>
<dbReference type="EMBL" id="JAECZC010000021">
    <property type="protein sequence ID" value="MBH8563184.1"/>
    <property type="molecule type" value="Genomic_DNA"/>
</dbReference>
<keyword evidence="1" id="KW-0472">Membrane</keyword>
<evidence type="ECO:0000313" key="3">
    <source>
        <dbReference type="Proteomes" id="UP000632766"/>
    </source>
</evidence>
<keyword evidence="1" id="KW-0812">Transmembrane</keyword>
<reference evidence="2 3" key="1">
    <citation type="journal article" date="2021" name="Int. J. Syst. Evol. Microbiol.">
        <title>Amazonocrinis nigriterrae gen. nov., sp. nov., Atlanticothrix silvestris gen. nov., sp. nov. and Dendronalium phyllosphericum gen. nov., sp. nov., nostocacean cyanobacteria from Brazilian environments.</title>
        <authorList>
            <person name="Alvarenga D.O."/>
            <person name="Andreote A.P.D."/>
            <person name="Branco L.H.Z."/>
            <person name="Delbaje E."/>
            <person name="Cruz R.B."/>
            <person name="Varani A.M."/>
            <person name="Fiore M.F."/>
        </authorList>
    </citation>
    <scope>NUCLEOTIDE SEQUENCE [LARGE SCALE GENOMIC DNA]</scope>
    <source>
        <strain evidence="2 3">CENA67</strain>
    </source>
</reference>